<evidence type="ECO:0000313" key="2">
    <source>
        <dbReference type="Proteomes" id="UP001497516"/>
    </source>
</evidence>
<name>A0AAV2DZK1_9ROSI</name>
<proteinExistence type="predicted"/>
<reference evidence="1 2" key="1">
    <citation type="submission" date="2024-04" db="EMBL/GenBank/DDBJ databases">
        <authorList>
            <person name="Fracassetti M."/>
        </authorList>
    </citation>
    <scope>NUCLEOTIDE SEQUENCE [LARGE SCALE GENOMIC DNA]</scope>
</reference>
<organism evidence="1 2">
    <name type="scientific">Linum trigynum</name>
    <dbReference type="NCBI Taxonomy" id="586398"/>
    <lineage>
        <taxon>Eukaryota</taxon>
        <taxon>Viridiplantae</taxon>
        <taxon>Streptophyta</taxon>
        <taxon>Embryophyta</taxon>
        <taxon>Tracheophyta</taxon>
        <taxon>Spermatophyta</taxon>
        <taxon>Magnoliopsida</taxon>
        <taxon>eudicotyledons</taxon>
        <taxon>Gunneridae</taxon>
        <taxon>Pentapetalae</taxon>
        <taxon>rosids</taxon>
        <taxon>fabids</taxon>
        <taxon>Malpighiales</taxon>
        <taxon>Linaceae</taxon>
        <taxon>Linum</taxon>
    </lineage>
</organism>
<dbReference type="AlphaFoldDB" id="A0AAV2DZK1"/>
<gene>
    <name evidence="1" type="ORF">LTRI10_LOCUS20448</name>
</gene>
<keyword evidence="2" id="KW-1185">Reference proteome</keyword>
<sequence length="78" mass="8547">MASPSIGSSVSMATSFNVIVISPSRRWNVCVSFLHLSTIDVRMLLSTSIATKFHTLSNHALSMNGLIRTSHARKRDSD</sequence>
<dbReference type="Proteomes" id="UP001497516">
    <property type="component" value="Chromosome 3"/>
</dbReference>
<dbReference type="EMBL" id="OZ034816">
    <property type="protein sequence ID" value="CAL1378899.1"/>
    <property type="molecule type" value="Genomic_DNA"/>
</dbReference>
<evidence type="ECO:0000313" key="1">
    <source>
        <dbReference type="EMBL" id="CAL1378899.1"/>
    </source>
</evidence>
<accession>A0AAV2DZK1</accession>
<protein>
    <submittedName>
        <fullName evidence="1">Uncharacterized protein</fullName>
    </submittedName>
</protein>